<evidence type="ECO:0000256" key="3">
    <source>
        <dbReference type="ARBA" id="ARBA00022614"/>
    </source>
</evidence>
<evidence type="ECO:0000256" key="5">
    <source>
        <dbReference type="ARBA" id="ARBA00022737"/>
    </source>
</evidence>
<reference evidence="9 10" key="1">
    <citation type="journal article" date="2018" name="PLoS Genet.">
        <title>Population sequencing reveals clonal diversity and ancestral inbreeding in the grapevine cultivar Chardonnay.</title>
        <authorList>
            <person name="Roach M.J."/>
            <person name="Johnson D.L."/>
            <person name="Bohlmann J."/>
            <person name="van Vuuren H.J."/>
            <person name="Jones S.J."/>
            <person name="Pretorius I.S."/>
            <person name="Schmidt S.A."/>
            <person name="Borneman A.R."/>
        </authorList>
    </citation>
    <scope>NUCLEOTIDE SEQUENCE [LARGE SCALE GENOMIC DNA]</scope>
    <source>
        <strain evidence="10">cv. Chardonnay</strain>
        <tissue evidence="9">Leaf</tissue>
    </source>
</reference>
<name>A0A438CAI0_VITVI</name>
<keyword evidence="7" id="KW-0472">Membrane</keyword>
<evidence type="ECO:0000313" key="10">
    <source>
        <dbReference type="Proteomes" id="UP000288805"/>
    </source>
</evidence>
<proteinExistence type="inferred from homology"/>
<dbReference type="PROSITE" id="PS51450">
    <property type="entry name" value="LRR"/>
    <property type="match status" value="1"/>
</dbReference>
<dbReference type="InterPro" id="IPR032675">
    <property type="entry name" value="LRR_dom_sf"/>
</dbReference>
<dbReference type="PANTHER" id="PTHR27008:SF585">
    <property type="entry name" value="PROTEIN KINASE DOMAIN-CONTAINING PROTEIN"/>
    <property type="match status" value="1"/>
</dbReference>
<keyword evidence="8" id="KW-0325">Glycoprotein</keyword>
<dbReference type="PRINTS" id="PR00019">
    <property type="entry name" value="LEURICHRPT"/>
</dbReference>
<dbReference type="AlphaFoldDB" id="A0A438CAI0"/>
<dbReference type="FunFam" id="3.80.10.10:FF:000111">
    <property type="entry name" value="LRR receptor-like serine/threonine-protein kinase ERECTA"/>
    <property type="match status" value="1"/>
</dbReference>
<dbReference type="Proteomes" id="UP000288805">
    <property type="component" value="Unassembled WGS sequence"/>
</dbReference>
<keyword evidence="5" id="KW-0677">Repeat</keyword>
<dbReference type="PANTHER" id="PTHR27008">
    <property type="entry name" value="OS04G0122200 PROTEIN"/>
    <property type="match status" value="1"/>
</dbReference>
<keyword evidence="3" id="KW-0433">Leucine-rich repeat</keyword>
<dbReference type="Gene3D" id="3.80.10.10">
    <property type="entry name" value="Ribonuclease Inhibitor"/>
    <property type="match status" value="1"/>
</dbReference>
<dbReference type="InterPro" id="IPR001611">
    <property type="entry name" value="Leu-rich_rpt"/>
</dbReference>
<dbReference type="GO" id="GO:0016020">
    <property type="term" value="C:membrane"/>
    <property type="evidence" value="ECO:0007669"/>
    <property type="project" value="UniProtKB-SubCell"/>
</dbReference>
<evidence type="ECO:0000313" key="9">
    <source>
        <dbReference type="EMBL" id="RVW20252.1"/>
    </source>
</evidence>
<sequence length="266" mass="29363">MSKLIILDIYDNFFTGNVPNDLGNLRRLQWLSLSRNQLTNEHSESELAFFTSLTNCISLRKLWIDAANSEAPSLQEAPGLYISQNRIHGSIPSGLCHLTNLGFLDLSSNKLLEQSQAALGILLDCPTTPRSWKHEVLSGLDLSKNQFSGNIPSTISLLQNLLQLYLSHNKLQGHIPPNFGDLVSLEYLDLSGNNLSGFIPKSLEALKYLKYLNVSFNKLQGEIPNGGPFANFTAESFISNLALCGAPRFQVMACEKDPEGTQNHSS</sequence>
<dbReference type="Pfam" id="PF13855">
    <property type="entry name" value="LRR_8"/>
    <property type="match status" value="1"/>
</dbReference>
<dbReference type="Pfam" id="PF00560">
    <property type="entry name" value="LRR_1"/>
    <property type="match status" value="3"/>
</dbReference>
<evidence type="ECO:0000256" key="7">
    <source>
        <dbReference type="ARBA" id="ARBA00023136"/>
    </source>
</evidence>
<dbReference type="SUPFAM" id="SSF52058">
    <property type="entry name" value="L domain-like"/>
    <property type="match status" value="1"/>
</dbReference>
<keyword evidence="4" id="KW-0812">Transmembrane</keyword>
<evidence type="ECO:0000256" key="2">
    <source>
        <dbReference type="ARBA" id="ARBA00009592"/>
    </source>
</evidence>
<gene>
    <name evidence="9" type="primary">DRT100_7</name>
    <name evidence="9" type="ORF">CK203_112540</name>
</gene>
<keyword evidence="6" id="KW-1133">Transmembrane helix</keyword>
<dbReference type="InterPro" id="IPR051809">
    <property type="entry name" value="Plant_receptor-like_S/T_kinase"/>
</dbReference>
<comment type="similarity">
    <text evidence="2">Belongs to the RLP family.</text>
</comment>
<evidence type="ECO:0000256" key="6">
    <source>
        <dbReference type="ARBA" id="ARBA00022989"/>
    </source>
</evidence>
<organism evidence="9 10">
    <name type="scientific">Vitis vinifera</name>
    <name type="common">Grape</name>
    <dbReference type="NCBI Taxonomy" id="29760"/>
    <lineage>
        <taxon>Eukaryota</taxon>
        <taxon>Viridiplantae</taxon>
        <taxon>Streptophyta</taxon>
        <taxon>Embryophyta</taxon>
        <taxon>Tracheophyta</taxon>
        <taxon>Spermatophyta</taxon>
        <taxon>Magnoliopsida</taxon>
        <taxon>eudicotyledons</taxon>
        <taxon>Gunneridae</taxon>
        <taxon>Pentapetalae</taxon>
        <taxon>rosids</taxon>
        <taxon>Vitales</taxon>
        <taxon>Vitaceae</taxon>
        <taxon>Viteae</taxon>
        <taxon>Vitis</taxon>
    </lineage>
</organism>
<accession>A0A438CAI0</accession>
<comment type="subcellular location">
    <subcellularLocation>
        <location evidence="1">Membrane</location>
        <topology evidence="1">Single-pass membrane protein</topology>
    </subcellularLocation>
</comment>
<evidence type="ECO:0000256" key="1">
    <source>
        <dbReference type="ARBA" id="ARBA00004167"/>
    </source>
</evidence>
<protein>
    <submittedName>
        <fullName evidence="9">DNA damage-repair/toleration protein DRT100</fullName>
    </submittedName>
</protein>
<evidence type="ECO:0000256" key="8">
    <source>
        <dbReference type="ARBA" id="ARBA00023180"/>
    </source>
</evidence>
<dbReference type="EMBL" id="QGNW01002383">
    <property type="protein sequence ID" value="RVW20252.1"/>
    <property type="molecule type" value="Genomic_DNA"/>
</dbReference>
<dbReference type="SMART" id="SM00369">
    <property type="entry name" value="LRR_TYP"/>
    <property type="match status" value="4"/>
</dbReference>
<dbReference type="InterPro" id="IPR003591">
    <property type="entry name" value="Leu-rich_rpt_typical-subtyp"/>
</dbReference>
<evidence type="ECO:0000256" key="4">
    <source>
        <dbReference type="ARBA" id="ARBA00022692"/>
    </source>
</evidence>
<comment type="caution">
    <text evidence="9">The sequence shown here is derived from an EMBL/GenBank/DDBJ whole genome shotgun (WGS) entry which is preliminary data.</text>
</comment>